<dbReference type="OrthoDB" id="3627178at2"/>
<organism evidence="2 3">
    <name type="scientific">Flexivirga caeni</name>
    <dbReference type="NCBI Taxonomy" id="2294115"/>
    <lineage>
        <taxon>Bacteria</taxon>
        <taxon>Bacillati</taxon>
        <taxon>Actinomycetota</taxon>
        <taxon>Actinomycetes</taxon>
        <taxon>Micrococcales</taxon>
        <taxon>Dermacoccaceae</taxon>
        <taxon>Flexivirga</taxon>
    </lineage>
</organism>
<dbReference type="SUPFAM" id="SSF55729">
    <property type="entry name" value="Acyl-CoA N-acyltransferases (Nat)"/>
    <property type="match status" value="1"/>
</dbReference>
<keyword evidence="2" id="KW-0808">Transferase</keyword>
<evidence type="ECO:0000313" key="2">
    <source>
        <dbReference type="EMBL" id="RNI16630.1"/>
    </source>
</evidence>
<sequence>MAPNILTNSDHEAVRRLWTLFRHEMSAFTGTLPDSYGRYRAGRLENALAGRPGWCSWQLTAGPHPVAFAVARALDEPRHVLSSFFVVIPARREGVGAMLATAVIDSHPGRWSVAYQDENTAAAQFWRHVAEGLDPDWWHEHRPVPGQPDLVPDSWIHLDTTQPCP</sequence>
<protein>
    <submittedName>
        <fullName evidence="2">GNAT family N-acetyltransferase</fullName>
    </submittedName>
</protein>
<dbReference type="PROSITE" id="PS51186">
    <property type="entry name" value="GNAT"/>
    <property type="match status" value="1"/>
</dbReference>
<proteinExistence type="predicted"/>
<evidence type="ECO:0000313" key="3">
    <source>
        <dbReference type="Proteomes" id="UP000271678"/>
    </source>
</evidence>
<gene>
    <name evidence="2" type="ORF">EFY87_19860</name>
</gene>
<reference evidence="2 3" key="1">
    <citation type="submission" date="2018-11" db="EMBL/GenBank/DDBJ databases">
        <title>Draft genome of Simplicispira Flexivirga sp. BO-16.</title>
        <authorList>
            <person name="Im W.T."/>
        </authorList>
    </citation>
    <scope>NUCLEOTIDE SEQUENCE [LARGE SCALE GENOMIC DNA]</scope>
    <source>
        <strain evidence="2 3">BO-16</strain>
    </source>
</reference>
<dbReference type="EMBL" id="RJJQ01000040">
    <property type="protein sequence ID" value="RNI16630.1"/>
    <property type="molecule type" value="Genomic_DNA"/>
</dbReference>
<dbReference type="InterPro" id="IPR016181">
    <property type="entry name" value="Acyl_CoA_acyltransferase"/>
</dbReference>
<accession>A0A3M9LTL2</accession>
<evidence type="ECO:0000259" key="1">
    <source>
        <dbReference type="PROSITE" id="PS51186"/>
    </source>
</evidence>
<dbReference type="GO" id="GO:0016747">
    <property type="term" value="F:acyltransferase activity, transferring groups other than amino-acyl groups"/>
    <property type="evidence" value="ECO:0007669"/>
    <property type="project" value="InterPro"/>
</dbReference>
<feature type="domain" description="N-acetyltransferase" evidence="1">
    <location>
        <begin position="15"/>
        <end position="151"/>
    </location>
</feature>
<dbReference type="Pfam" id="PF00583">
    <property type="entry name" value="Acetyltransf_1"/>
    <property type="match status" value="1"/>
</dbReference>
<dbReference type="AlphaFoldDB" id="A0A3M9LTL2"/>
<name>A0A3M9LTL2_9MICO</name>
<dbReference type="Proteomes" id="UP000271678">
    <property type="component" value="Unassembled WGS sequence"/>
</dbReference>
<dbReference type="Gene3D" id="3.40.630.30">
    <property type="match status" value="1"/>
</dbReference>
<keyword evidence="3" id="KW-1185">Reference proteome</keyword>
<comment type="caution">
    <text evidence="2">The sequence shown here is derived from an EMBL/GenBank/DDBJ whole genome shotgun (WGS) entry which is preliminary data.</text>
</comment>
<dbReference type="InterPro" id="IPR000182">
    <property type="entry name" value="GNAT_dom"/>
</dbReference>